<evidence type="ECO:0000313" key="8">
    <source>
        <dbReference type="EMBL" id="ORY54161.1"/>
    </source>
</evidence>
<feature type="binding site" evidence="6">
    <location>
        <position position="288"/>
    </location>
    <ligand>
        <name>D-dopa</name>
        <dbReference type="ChEBI" id="CHEBI:149689"/>
    </ligand>
</feature>
<evidence type="ECO:0000256" key="1">
    <source>
        <dbReference type="ARBA" id="ARBA00001974"/>
    </source>
</evidence>
<comment type="caution">
    <text evidence="8">The sequence shown here is derived from an EMBL/GenBank/DDBJ whole genome shotgun (WGS) entry which is preliminary data.</text>
</comment>
<evidence type="ECO:0000256" key="2">
    <source>
        <dbReference type="ARBA" id="ARBA00006730"/>
    </source>
</evidence>
<dbReference type="Proteomes" id="UP000193467">
    <property type="component" value="Unassembled WGS sequence"/>
</dbReference>
<evidence type="ECO:0000313" key="9">
    <source>
        <dbReference type="Proteomes" id="UP000193467"/>
    </source>
</evidence>
<dbReference type="OrthoDB" id="2015447at2759"/>
<keyword evidence="4 6" id="KW-0274">FAD</keyword>
<reference evidence="8 9" key="1">
    <citation type="submission" date="2016-07" db="EMBL/GenBank/DDBJ databases">
        <title>Pervasive Adenine N6-methylation of Active Genes in Fungi.</title>
        <authorList>
            <consortium name="DOE Joint Genome Institute"/>
            <person name="Mondo S.J."/>
            <person name="Dannebaum R.O."/>
            <person name="Kuo R.C."/>
            <person name="Labutti K."/>
            <person name="Haridas S."/>
            <person name="Kuo A."/>
            <person name="Salamov A."/>
            <person name="Ahrendt S.R."/>
            <person name="Lipzen A."/>
            <person name="Sullivan W."/>
            <person name="Andreopoulos W.B."/>
            <person name="Clum A."/>
            <person name="Lindquist E."/>
            <person name="Daum C."/>
            <person name="Ramamoorthy G.K."/>
            <person name="Gryganskyi A."/>
            <person name="Culley D."/>
            <person name="Magnuson J.K."/>
            <person name="James T.Y."/>
            <person name="O'Malley M.A."/>
            <person name="Stajich J.E."/>
            <person name="Spatafora J.W."/>
            <person name="Visel A."/>
            <person name="Grigoriev I.V."/>
        </authorList>
    </citation>
    <scope>NUCLEOTIDE SEQUENCE [LARGE SCALE GENOMIC DNA]</scope>
    <source>
        <strain evidence="8 9">62-1032</strain>
    </source>
</reference>
<comment type="cofactor">
    <cofactor evidence="1 6">
        <name>FAD</name>
        <dbReference type="ChEBI" id="CHEBI:57692"/>
    </cofactor>
</comment>
<dbReference type="InterPro" id="IPR023209">
    <property type="entry name" value="DAO"/>
</dbReference>
<evidence type="ECO:0000256" key="4">
    <source>
        <dbReference type="ARBA" id="ARBA00022827"/>
    </source>
</evidence>
<evidence type="ECO:0000256" key="6">
    <source>
        <dbReference type="PIRSR" id="PIRSR000189-1"/>
    </source>
</evidence>
<dbReference type="Gene3D" id="3.30.9.10">
    <property type="entry name" value="D-Amino Acid Oxidase, subunit A, domain 2"/>
    <property type="match status" value="1"/>
</dbReference>
<dbReference type="PANTHER" id="PTHR11530">
    <property type="entry name" value="D-AMINO ACID OXIDASE"/>
    <property type="match status" value="1"/>
</dbReference>
<dbReference type="Gene3D" id="3.40.50.720">
    <property type="entry name" value="NAD(P)-binding Rossmann-like Domain"/>
    <property type="match status" value="1"/>
</dbReference>
<feature type="binding site" evidence="6">
    <location>
        <position position="226"/>
    </location>
    <ligand>
        <name>D-dopa</name>
        <dbReference type="ChEBI" id="CHEBI:149689"/>
    </ligand>
</feature>
<dbReference type="STRING" id="106004.A0A1Y2D4G1"/>
<evidence type="ECO:0000259" key="7">
    <source>
        <dbReference type="Pfam" id="PF01266"/>
    </source>
</evidence>
<sequence length="366" mass="39608">MSNKDSKVVVIGAGVIGLTSALALARQGYPLRVVARDLPEDSDSQAFASPWAGANWCPFRSEATDPRICAWERETFARLSELIPEGLAMKLPARRFAPDEADLLGSWYQDVVHSYRILTPSECPKGALGVAFETLSVNAPVYIRWLADELRKLGVEFERRTLLSLDQAFESFGGVSLVINATGLGAKSLGGVEDPLVEPIRGQTVLIKTDVTDCTMDGSNPSAPAYIIPRPGGEAVCGGSYGTGDWNLSVDPALAKTILERCFKLDPRISSTNSISGIKVLRHNVGLRPSRVGHPRLEAERVIVPSYSLNPHARPPADEKRRVGTVVHAYGVGPAGYQVSWGVAKEVKELVNEHFAKQEGKRAAKL</sequence>
<keyword evidence="5" id="KW-0560">Oxidoreductase</keyword>
<dbReference type="InterPro" id="IPR006076">
    <property type="entry name" value="FAD-dep_OxRdtase"/>
</dbReference>
<dbReference type="GO" id="GO:0019478">
    <property type="term" value="P:D-amino acid catabolic process"/>
    <property type="evidence" value="ECO:0007669"/>
    <property type="project" value="TreeGrafter"/>
</dbReference>
<name>A0A1Y2D4G1_9BASI</name>
<accession>A0A1Y2D4G1</accession>
<feature type="domain" description="FAD dependent oxidoreductase" evidence="7">
    <location>
        <begin position="7"/>
        <end position="350"/>
    </location>
</feature>
<dbReference type="PIRSF" id="PIRSF000189">
    <property type="entry name" value="D-aa_oxidase"/>
    <property type="match status" value="1"/>
</dbReference>
<dbReference type="GO" id="GO:0071949">
    <property type="term" value="F:FAD binding"/>
    <property type="evidence" value="ECO:0007669"/>
    <property type="project" value="InterPro"/>
</dbReference>
<organism evidence="8 9">
    <name type="scientific">Leucosporidium creatinivorum</name>
    <dbReference type="NCBI Taxonomy" id="106004"/>
    <lineage>
        <taxon>Eukaryota</taxon>
        <taxon>Fungi</taxon>
        <taxon>Dikarya</taxon>
        <taxon>Basidiomycota</taxon>
        <taxon>Pucciniomycotina</taxon>
        <taxon>Microbotryomycetes</taxon>
        <taxon>Leucosporidiales</taxon>
        <taxon>Leucosporidium</taxon>
    </lineage>
</organism>
<dbReference type="EMBL" id="MCGR01000100">
    <property type="protein sequence ID" value="ORY54161.1"/>
    <property type="molecule type" value="Genomic_DNA"/>
</dbReference>
<dbReference type="GO" id="GO:0005737">
    <property type="term" value="C:cytoplasm"/>
    <property type="evidence" value="ECO:0007669"/>
    <property type="project" value="TreeGrafter"/>
</dbReference>
<dbReference type="SMR" id="A0A1Y2D4G1"/>
<protein>
    <submittedName>
        <fullName evidence="8">D-amino acid oxidase in complex with Two Anthranylate molecules</fullName>
    </submittedName>
</protein>
<gene>
    <name evidence="8" type="ORF">BCR35DRAFT_355942</name>
</gene>
<dbReference type="PANTHER" id="PTHR11530:SF30">
    <property type="entry name" value="FAD DEPENDENT OXIDOREDUCTASE DOMAIN-CONTAINING PROTEIN"/>
    <property type="match status" value="1"/>
</dbReference>
<dbReference type="SUPFAM" id="SSF51971">
    <property type="entry name" value="Nucleotide-binding domain"/>
    <property type="match status" value="1"/>
</dbReference>
<comment type="similarity">
    <text evidence="2">Belongs to the DAMOX/DASOX family.</text>
</comment>
<evidence type="ECO:0000256" key="3">
    <source>
        <dbReference type="ARBA" id="ARBA00022630"/>
    </source>
</evidence>
<dbReference type="SUPFAM" id="SSF54373">
    <property type="entry name" value="FAD-linked reductases, C-terminal domain"/>
    <property type="match status" value="1"/>
</dbReference>
<evidence type="ECO:0000256" key="5">
    <source>
        <dbReference type="ARBA" id="ARBA00023002"/>
    </source>
</evidence>
<dbReference type="GO" id="GO:0003884">
    <property type="term" value="F:D-amino-acid oxidase activity"/>
    <property type="evidence" value="ECO:0007669"/>
    <property type="project" value="InterPro"/>
</dbReference>
<proteinExistence type="inferred from homology"/>
<dbReference type="InParanoid" id="A0A1Y2D4G1"/>
<keyword evidence="3" id="KW-0285">Flavoprotein</keyword>
<keyword evidence="9" id="KW-1185">Reference proteome</keyword>
<dbReference type="Pfam" id="PF01266">
    <property type="entry name" value="DAO"/>
    <property type="match status" value="1"/>
</dbReference>
<dbReference type="AlphaFoldDB" id="A0A1Y2D4G1"/>
<feature type="binding site" evidence="6">
    <location>
        <position position="182"/>
    </location>
    <ligand>
        <name>FAD</name>
        <dbReference type="ChEBI" id="CHEBI:57692"/>
    </ligand>
</feature>